<keyword evidence="5 9" id="KW-0067">ATP-binding</keyword>
<comment type="function">
    <text evidence="7">Part of the ABC transporter complex HmuTUV involved in hemin import. Responsible for energy coupling to the transport system.</text>
</comment>
<keyword evidence="4" id="KW-0547">Nucleotide-binding</keyword>
<evidence type="ECO:0000256" key="2">
    <source>
        <dbReference type="ARBA" id="ARBA00022475"/>
    </source>
</evidence>
<dbReference type="GO" id="GO:0005524">
    <property type="term" value="F:ATP binding"/>
    <property type="evidence" value="ECO:0007669"/>
    <property type="project" value="UniProtKB-KW"/>
</dbReference>
<dbReference type="InterPro" id="IPR003439">
    <property type="entry name" value="ABC_transporter-like_ATP-bd"/>
</dbReference>
<organism evidence="9 10">
    <name type="scientific">Robbsia betulipollinis</name>
    <dbReference type="NCBI Taxonomy" id="2981849"/>
    <lineage>
        <taxon>Bacteria</taxon>
        <taxon>Pseudomonadati</taxon>
        <taxon>Pseudomonadota</taxon>
        <taxon>Betaproteobacteria</taxon>
        <taxon>Burkholderiales</taxon>
        <taxon>Burkholderiaceae</taxon>
        <taxon>Robbsia</taxon>
    </lineage>
</organism>
<dbReference type="PROSITE" id="PS00211">
    <property type="entry name" value="ABC_TRANSPORTER_1"/>
    <property type="match status" value="1"/>
</dbReference>
<accession>A0ABT3ZSM2</accession>
<keyword evidence="2" id="KW-1003">Cell membrane</keyword>
<dbReference type="InterPro" id="IPR027417">
    <property type="entry name" value="P-loop_NTPase"/>
</dbReference>
<evidence type="ECO:0000256" key="1">
    <source>
        <dbReference type="ARBA" id="ARBA00022448"/>
    </source>
</evidence>
<evidence type="ECO:0000256" key="3">
    <source>
        <dbReference type="ARBA" id="ARBA00022519"/>
    </source>
</evidence>
<keyword evidence="10" id="KW-1185">Reference proteome</keyword>
<evidence type="ECO:0000256" key="6">
    <source>
        <dbReference type="ARBA" id="ARBA00022967"/>
    </source>
</evidence>
<evidence type="ECO:0000259" key="8">
    <source>
        <dbReference type="PROSITE" id="PS50893"/>
    </source>
</evidence>
<dbReference type="RefSeq" id="WP_267849182.1">
    <property type="nucleotide sequence ID" value="NZ_JAPMXC010000010.1"/>
</dbReference>
<evidence type="ECO:0000313" key="9">
    <source>
        <dbReference type="EMBL" id="MCY0389282.1"/>
    </source>
</evidence>
<keyword evidence="3" id="KW-0472">Membrane</keyword>
<keyword evidence="6" id="KW-1278">Translocase</keyword>
<proteinExistence type="predicted"/>
<gene>
    <name evidence="9" type="ORF">OVY01_19220</name>
</gene>
<protein>
    <submittedName>
        <fullName evidence="9">ABC transporter ATP-binding protein</fullName>
    </submittedName>
</protein>
<dbReference type="InterPro" id="IPR017871">
    <property type="entry name" value="ABC_transporter-like_CS"/>
</dbReference>
<dbReference type="EMBL" id="JAPMXC010000010">
    <property type="protein sequence ID" value="MCY0389282.1"/>
    <property type="molecule type" value="Genomic_DNA"/>
</dbReference>
<dbReference type="Gene3D" id="3.40.50.300">
    <property type="entry name" value="P-loop containing nucleotide triphosphate hydrolases"/>
    <property type="match status" value="1"/>
</dbReference>
<keyword evidence="3" id="KW-0997">Cell inner membrane</keyword>
<comment type="caution">
    <text evidence="9">The sequence shown here is derived from an EMBL/GenBank/DDBJ whole genome shotgun (WGS) entry which is preliminary data.</text>
</comment>
<evidence type="ECO:0000256" key="4">
    <source>
        <dbReference type="ARBA" id="ARBA00022741"/>
    </source>
</evidence>
<name>A0ABT3ZSM2_9BURK</name>
<dbReference type="Pfam" id="PF00005">
    <property type="entry name" value="ABC_tran"/>
    <property type="match status" value="1"/>
</dbReference>
<dbReference type="PROSITE" id="PS50893">
    <property type="entry name" value="ABC_TRANSPORTER_2"/>
    <property type="match status" value="1"/>
</dbReference>
<dbReference type="SMART" id="SM00382">
    <property type="entry name" value="AAA"/>
    <property type="match status" value="1"/>
</dbReference>
<dbReference type="InterPro" id="IPR003593">
    <property type="entry name" value="AAA+_ATPase"/>
</dbReference>
<dbReference type="SUPFAM" id="SSF52540">
    <property type="entry name" value="P-loop containing nucleoside triphosphate hydrolases"/>
    <property type="match status" value="1"/>
</dbReference>
<keyword evidence="1" id="KW-0813">Transport</keyword>
<evidence type="ECO:0000256" key="5">
    <source>
        <dbReference type="ARBA" id="ARBA00022840"/>
    </source>
</evidence>
<evidence type="ECO:0000256" key="7">
    <source>
        <dbReference type="ARBA" id="ARBA00037066"/>
    </source>
</evidence>
<reference evidence="9" key="1">
    <citation type="submission" date="2022-11" db="EMBL/GenBank/DDBJ databases">
        <title>Robbsia betulipollinis sp. nov., isolated from pollen of birch (Betula pendula).</title>
        <authorList>
            <person name="Shi H."/>
            <person name="Ambika Manirajan B."/>
            <person name="Ratering S."/>
            <person name="Geissler-Plaum R."/>
            <person name="Schnell S."/>
        </authorList>
    </citation>
    <scope>NUCLEOTIDE SEQUENCE</scope>
    <source>
        <strain evidence="9">Bb-Pol-6</strain>
    </source>
</reference>
<evidence type="ECO:0000313" key="10">
    <source>
        <dbReference type="Proteomes" id="UP001082899"/>
    </source>
</evidence>
<feature type="domain" description="ABC transporter" evidence="8">
    <location>
        <begin position="10"/>
        <end position="245"/>
    </location>
</feature>
<sequence length="262" mass="28509">MRAPRPAITLACRALVYRRAHARVLDAIDLDFAAGENVSLLGVNGAGKSTLLRLLLGLLAPDAGQVLLDGRPLGAWRRRDIARRLAYVPQSHVAAFPYTVLQAVTLGRVPHAGLGQPLAREDRDAINAALERLAIAHLADRDYTRLSGGERQRVLLARALAQQAAMLVMDEPLSGLDFGHQLRMLTLFAELAAEGYTILHTSHRPDDAFHGSTRAILLDRGRVIADGAPHAVVDARAMSALYDIPVAQADVDRYRFFLHDAS</sequence>
<dbReference type="Proteomes" id="UP001082899">
    <property type="component" value="Unassembled WGS sequence"/>
</dbReference>
<dbReference type="PANTHER" id="PTHR42794">
    <property type="entry name" value="HEMIN IMPORT ATP-BINDING PROTEIN HMUV"/>
    <property type="match status" value="1"/>
</dbReference>
<dbReference type="PANTHER" id="PTHR42794:SF1">
    <property type="entry name" value="HEMIN IMPORT ATP-BINDING PROTEIN HMUV"/>
    <property type="match status" value="1"/>
</dbReference>